<protein>
    <submittedName>
        <fullName evidence="1">Uncharacterized protein</fullName>
    </submittedName>
</protein>
<keyword evidence="2" id="KW-1185">Reference proteome</keyword>
<evidence type="ECO:0000313" key="2">
    <source>
        <dbReference type="Proteomes" id="UP000186795"/>
    </source>
</evidence>
<dbReference type="EMBL" id="FTOD01000001">
    <property type="protein sequence ID" value="SIS43924.1"/>
    <property type="molecule type" value="Genomic_DNA"/>
</dbReference>
<accession>A0A1N7J3P0</accession>
<dbReference type="Proteomes" id="UP000186795">
    <property type="component" value="Unassembled WGS sequence"/>
</dbReference>
<evidence type="ECO:0000313" key="1">
    <source>
        <dbReference type="EMBL" id="SIS43924.1"/>
    </source>
</evidence>
<gene>
    <name evidence="1" type="ORF">SAMN05421790_101681</name>
</gene>
<organism evidence="1 2">
    <name type="scientific">Kroppenstedtia eburnea</name>
    <dbReference type="NCBI Taxonomy" id="714067"/>
    <lineage>
        <taxon>Bacteria</taxon>
        <taxon>Bacillati</taxon>
        <taxon>Bacillota</taxon>
        <taxon>Bacilli</taxon>
        <taxon>Bacillales</taxon>
        <taxon>Thermoactinomycetaceae</taxon>
        <taxon>Kroppenstedtia</taxon>
    </lineage>
</organism>
<name>A0A1N7J3P0_9BACL</name>
<reference evidence="2" key="1">
    <citation type="submission" date="2017-01" db="EMBL/GenBank/DDBJ databases">
        <authorList>
            <person name="Varghese N."/>
            <person name="Submissions S."/>
        </authorList>
    </citation>
    <scope>NUCLEOTIDE SEQUENCE [LARGE SCALE GENOMIC DNA]</scope>
    <source>
        <strain evidence="2">DSM 45196</strain>
    </source>
</reference>
<dbReference type="AlphaFoldDB" id="A0A1N7J3P0"/>
<sequence>MEGIPWKELNLEGTRIDMAQAVALAQSLGARVE</sequence>
<proteinExistence type="predicted"/>